<dbReference type="AlphaFoldDB" id="A0A943I4Q1"/>
<dbReference type="Pfam" id="PF00881">
    <property type="entry name" value="Nitroreductase"/>
    <property type="match status" value="2"/>
</dbReference>
<dbReference type="PANTHER" id="PTHR43673">
    <property type="entry name" value="NAD(P)H NITROREDUCTASE YDGI-RELATED"/>
    <property type="match status" value="1"/>
</dbReference>
<feature type="domain" description="Nitroreductase" evidence="3">
    <location>
        <begin position="68"/>
        <end position="156"/>
    </location>
</feature>
<name>A0A943I4Q1_9FIRM</name>
<comment type="caution">
    <text evidence="4">The sequence shown here is derived from an EMBL/GenBank/DDBJ whole genome shotgun (WGS) entry which is preliminary data.</text>
</comment>
<comment type="similarity">
    <text evidence="1">Belongs to the nitroreductase family.</text>
</comment>
<dbReference type="GO" id="GO:0016491">
    <property type="term" value="F:oxidoreductase activity"/>
    <property type="evidence" value="ECO:0007669"/>
    <property type="project" value="UniProtKB-KW"/>
</dbReference>
<evidence type="ECO:0000256" key="2">
    <source>
        <dbReference type="ARBA" id="ARBA00023002"/>
    </source>
</evidence>
<gene>
    <name evidence="4" type="ORF">KHX13_07385</name>
</gene>
<dbReference type="SUPFAM" id="SSF55469">
    <property type="entry name" value="FMN-dependent nitroreductase-like"/>
    <property type="match status" value="1"/>
</dbReference>
<accession>A0A943I4Q1</accession>
<dbReference type="Gene3D" id="3.40.109.10">
    <property type="entry name" value="NADH Oxidase"/>
    <property type="match status" value="1"/>
</dbReference>
<dbReference type="InterPro" id="IPR029479">
    <property type="entry name" value="Nitroreductase"/>
</dbReference>
<evidence type="ECO:0000313" key="5">
    <source>
        <dbReference type="Proteomes" id="UP000754226"/>
    </source>
</evidence>
<dbReference type="Proteomes" id="UP000754226">
    <property type="component" value="Unassembled WGS sequence"/>
</dbReference>
<feature type="domain" description="Nitroreductase" evidence="3">
    <location>
        <begin position="8"/>
        <end position="60"/>
    </location>
</feature>
<protein>
    <submittedName>
        <fullName evidence="4">Nitroreductase family protein</fullName>
    </submittedName>
</protein>
<evidence type="ECO:0000259" key="3">
    <source>
        <dbReference type="Pfam" id="PF00881"/>
    </source>
</evidence>
<dbReference type="InterPro" id="IPR000415">
    <property type="entry name" value="Nitroreductase-like"/>
</dbReference>
<organism evidence="4 5">
    <name type="scientific">Acidaminococcus intestini</name>
    <dbReference type="NCBI Taxonomy" id="187327"/>
    <lineage>
        <taxon>Bacteria</taxon>
        <taxon>Bacillati</taxon>
        <taxon>Bacillota</taxon>
        <taxon>Negativicutes</taxon>
        <taxon>Acidaminococcales</taxon>
        <taxon>Acidaminococcaceae</taxon>
        <taxon>Acidaminococcus</taxon>
    </lineage>
</organism>
<dbReference type="PANTHER" id="PTHR43673:SF10">
    <property type="entry name" value="NADH DEHYDROGENASE_NAD(P)H NITROREDUCTASE XCC3605-RELATED"/>
    <property type="match status" value="1"/>
</dbReference>
<dbReference type="CDD" id="cd02151">
    <property type="entry name" value="nitroreductase"/>
    <property type="match status" value="1"/>
</dbReference>
<evidence type="ECO:0000256" key="1">
    <source>
        <dbReference type="ARBA" id="ARBA00007118"/>
    </source>
</evidence>
<sequence>MNLFDLLSARRSVRQYTKEPIEHDKLQQIAAAGLMTPSSKNLRSTEFLVVEDRALISQMAHCKPRFGEMLQQASAAIVVLGRIESHAWVEDASLAMFAMMLEAQELGIGSCWVQVRHMVSEKIGPDGKPLTSSKDLQELLHFPDGLEVEAILSLGYPLHPIRPRQLADVRPFRVHWGKWE</sequence>
<evidence type="ECO:0000313" key="4">
    <source>
        <dbReference type="EMBL" id="MBS5520132.1"/>
    </source>
</evidence>
<keyword evidence="2" id="KW-0560">Oxidoreductase</keyword>
<proteinExistence type="inferred from homology"/>
<reference evidence="4" key="1">
    <citation type="submission" date="2021-02" db="EMBL/GenBank/DDBJ databases">
        <title>Infant gut strain persistence is associated with maternal origin, phylogeny, and functional potential including surface adhesion and iron acquisition.</title>
        <authorList>
            <person name="Lou Y.C."/>
        </authorList>
    </citation>
    <scope>NUCLEOTIDE SEQUENCE</scope>
    <source>
        <strain evidence="4">L3_106_000M1_dasL3_106_000M1_concoct_15</strain>
    </source>
</reference>
<dbReference type="EMBL" id="JAGZCZ010000008">
    <property type="protein sequence ID" value="MBS5520132.1"/>
    <property type="molecule type" value="Genomic_DNA"/>
</dbReference>